<sequence>MVNVKCILGTVVLSIFSVWTEAAVLRTPSPLHEWTETLELSNLGRGHSGAFRRVRRNVPCSLKTSGKWPRSKDGNVYVPYFIDDNFSSEAKAAFVLGLVLFHLSTCIRFMVRTNELDYLLIQPSHRCRSFVGYQGGAQTVTLKFPDCFEISTIQHELLHALGFHHEHNRWDRDRHIRVLWKNIRRRDKCEFKKRLTLNQGTPYDYDSVMHYSRLLGSKNGLPTMEAVEGRAEFGTATEMSQSDIERVNSVYCSNASPERL</sequence>
<name>A0A8C6WEU4_9GOBI</name>
<dbReference type="PROSITE" id="PS51864">
    <property type="entry name" value="ASTACIN"/>
    <property type="match status" value="1"/>
</dbReference>
<proteinExistence type="predicted"/>
<accession>A0A8C6WEU4</accession>
<dbReference type="Proteomes" id="UP000694523">
    <property type="component" value="Unplaced"/>
</dbReference>
<evidence type="ECO:0000256" key="1">
    <source>
        <dbReference type="PROSITE-ProRule" id="PRU01211"/>
    </source>
</evidence>
<dbReference type="Gene3D" id="3.40.390.10">
    <property type="entry name" value="Collagenase (Catalytic Domain)"/>
    <property type="match status" value="1"/>
</dbReference>
<dbReference type="AlphaFoldDB" id="A0A8C6WEU4"/>
<feature type="binding site" evidence="1">
    <location>
        <position position="155"/>
    </location>
    <ligand>
        <name>Zn(2+)</name>
        <dbReference type="ChEBI" id="CHEBI:29105"/>
        <note>catalytic</note>
    </ligand>
</feature>
<feature type="domain" description="Peptidase M12A" evidence="3">
    <location>
        <begin position="52"/>
        <end position="253"/>
    </location>
</feature>
<dbReference type="Ensembl" id="ENSNMLT00000001979.1">
    <property type="protein sequence ID" value="ENSNMLP00000001708.1"/>
    <property type="gene ID" value="ENSNMLG00000001304.1"/>
</dbReference>
<dbReference type="SUPFAM" id="SSF55486">
    <property type="entry name" value="Metalloproteases ('zincins'), catalytic domain"/>
    <property type="match status" value="1"/>
</dbReference>
<dbReference type="PRINTS" id="PR00480">
    <property type="entry name" value="ASTACIN"/>
</dbReference>
<keyword evidence="1 2" id="KW-0645">Protease</keyword>
<keyword evidence="1 2" id="KW-0378">Hydrolase</keyword>
<dbReference type="SMART" id="SM00235">
    <property type="entry name" value="ZnMc"/>
    <property type="match status" value="1"/>
</dbReference>
<feature type="chain" id="PRO_5034744896" description="Metalloendopeptidase" evidence="2">
    <location>
        <begin position="23"/>
        <end position="260"/>
    </location>
</feature>
<dbReference type="PANTHER" id="PTHR10127:SF779">
    <property type="entry name" value="METALLOENDOPEPTIDASE"/>
    <property type="match status" value="1"/>
</dbReference>
<dbReference type="PANTHER" id="PTHR10127">
    <property type="entry name" value="DISCOIDIN, CUB, EGF, LAMININ , AND ZINC METALLOPROTEASE DOMAIN CONTAINING"/>
    <property type="match status" value="1"/>
</dbReference>
<reference evidence="4" key="1">
    <citation type="submission" date="2025-08" db="UniProtKB">
        <authorList>
            <consortium name="Ensembl"/>
        </authorList>
    </citation>
    <scope>IDENTIFICATION</scope>
</reference>
<evidence type="ECO:0000313" key="5">
    <source>
        <dbReference type="Proteomes" id="UP000694523"/>
    </source>
</evidence>
<dbReference type="InterPro" id="IPR001506">
    <property type="entry name" value="Peptidase_M12A"/>
</dbReference>
<evidence type="ECO:0000256" key="2">
    <source>
        <dbReference type="RuleBase" id="RU361183"/>
    </source>
</evidence>
<comment type="cofactor">
    <cofactor evidence="1 2">
        <name>Zn(2+)</name>
        <dbReference type="ChEBI" id="CHEBI:29105"/>
    </cofactor>
    <text evidence="1 2">Binds 1 zinc ion per subunit.</text>
</comment>
<dbReference type="GO" id="GO:0008270">
    <property type="term" value="F:zinc ion binding"/>
    <property type="evidence" value="ECO:0007669"/>
    <property type="project" value="UniProtKB-UniRule"/>
</dbReference>
<dbReference type="InterPro" id="IPR006026">
    <property type="entry name" value="Peptidase_Metallo"/>
</dbReference>
<keyword evidence="2" id="KW-0732">Signal</keyword>
<keyword evidence="1 2" id="KW-0482">Metalloprotease</keyword>
<dbReference type="InterPro" id="IPR024079">
    <property type="entry name" value="MetalloPept_cat_dom_sf"/>
</dbReference>
<evidence type="ECO:0000313" key="4">
    <source>
        <dbReference type="Ensembl" id="ENSNMLP00000001708.1"/>
    </source>
</evidence>
<keyword evidence="1 2" id="KW-0479">Metal-binding</keyword>
<feature type="binding site" evidence="1">
    <location>
        <position position="165"/>
    </location>
    <ligand>
        <name>Zn(2+)</name>
        <dbReference type="ChEBI" id="CHEBI:29105"/>
        <note>catalytic</note>
    </ligand>
</feature>
<comment type="caution">
    <text evidence="1">Lacks conserved residue(s) required for the propagation of feature annotation.</text>
</comment>
<protein>
    <recommendedName>
        <fullName evidence="2">Metalloendopeptidase</fullName>
        <ecNumber evidence="2">3.4.24.-</ecNumber>
    </recommendedName>
</protein>
<dbReference type="GO" id="GO:0006508">
    <property type="term" value="P:proteolysis"/>
    <property type="evidence" value="ECO:0007669"/>
    <property type="project" value="UniProtKB-KW"/>
</dbReference>
<dbReference type="Pfam" id="PF01400">
    <property type="entry name" value="Astacin"/>
    <property type="match status" value="1"/>
</dbReference>
<dbReference type="EC" id="3.4.24.-" evidence="2"/>
<evidence type="ECO:0000259" key="3">
    <source>
        <dbReference type="PROSITE" id="PS51864"/>
    </source>
</evidence>
<feature type="signal peptide" evidence="2">
    <location>
        <begin position="1"/>
        <end position="22"/>
    </location>
</feature>
<organism evidence="4 5">
    <name type="scientific">Neogobius melanostomus</name>
    <name type="common">round goby</name>
    <dbReference type="NCBI Taxonomy" id="47308"/>
    <lineage>
        <taxon>Eukaryota</taxon>
        <taxon>Metazoa</taxon>
        <taxon>Chordata</taxon>
        <taxon>Craniata</taxon>
        <taxon>Vertebrata</taxon>
        <taxon>Euteleostomi</taxon>
        <taxon>Actinopterygii</taxon>
        <taxon>Neopterygii</taxon>
        <taxon>Teleostei</taxon>
        <taxon>Neoteleostei</taxon>
        <taxon>Acanthomorphata</taxon>
        <taxon>Gobiaria</taxon>
        <taxon>Gobiiformes</taxon>
        <taxon>Gobioidei</taxon>
        <taxon>Gobiidae</taxon>
        <taxon>Benthophilinae</taxon>
        <taxon>Neogobiini</taxon>
        <taxon>Neogobius</taxon>
    </lineage>
</organism>
<feature type="binding site" evidence="1">
    <location>
        <position position="159"/>
    </location>
    <ligand>
        <name>Zn(2+)</name>
        <dbReference type="ChEBI" id="CHEBI:29105"/>
        <note>catalytic</note>
    </ligand>
</feature>
<reference evidence="4" key="2">
    <citation type="submission" date="2025-09" db="UniProtKB">
        <authorList>
            <consortium name="Ensembl"/>
        </authorList>
    </citation>
    <scope>IDENTIFICATION</scope>
</reference>
<feature type="active site" evidence="1">
    <location>
        <position position="156"/>
    </location>
</feature>
<keyword evidence="5" id="KW-1185">Reference proteome</keyword>
<dbReference type="GO" id="GO:0004222">
    <property type="term" value="F:metalloendopeptidase activity"/>
    <property type="evidence" value="ECO:0007669"/>
    <property type="project" value="UniProtKB-UniRule"/>
</dbReference>
<keyword evidence="1 2" id="KW-0862">Zinc</keyword>